<gene>
    <name evidence="2" type="ORF">NE857_00340</name>
</gene>
<accession>A0ABY5DAB9</accession>
<evidence type="ECO:0000256" key="1">
    <source>
        <dbReference type="SAM" id="MobiDB-lite"/>
    </source>
</evidence>
<proteinExistence type="predicted"/>
<feature type="region of interest" description="Disordered" evidence="1">
    <location>
        <begin position="1"/>
        <end position="24"/>
    </location>
</feature>
<dbReference type="Proteomes" id="UP001055940">
    <property type="component" value="Chromosome"/>
</dbReference>
<evidence type="ECO:0000313" key="2">
    <source>
        <dbReference type="EMBL" id="USY20168.1"/>
    </source>
</evidence>
<protein>
    <submittedName>
        <fullName evidence="2">Uncharacterized protein</fullName>
    </submittedName>
</protein>
<evidence type="ECO:0000313" key="3">
    <source>
        <dbReference type="Proteomes" id="UP001055940"/>
    </source>
</evidence>
<sequence>MPRRRPGALRAEQPRAESPRSHIRGISSGTCHAIHLIERRSRHPSHSVGFTAIALDKYERFVRTGGQEALYLADAAYECPGCILDDVRHARDLLESVLRRLPKRARTELHRRLTPLDELYLRRTLPNPFADPDDPWWRRRFEAD</sequence>
<keyword evidence="3" id="KW-1185">Reference proteome</keyword>
<dbReference type="RefSeq" id="WP_254419285.1">
    <property type="nucleotide sequence ID" value="NZ_BAAAJB010000042.1"/>
</dbReference>
<reference evidence="2" key="1">
    <citation type="submission" date="2022-06" db="EMBL/GenBank/DDBJ databases">
        <authorList>
            <person name="Ping M."/>
        </authorList>
    </citation>
    <scope>NUCLEOTIDE SEQUENCE</scope>
    <source>
        <strain evidence="2">JCM11759T</strain>
    </source>
</reference>
<name>A0ABY5DAB9_9ACTN</name>
<organism evidence="2 3">
    <name type="scientific">Nocardiopsis exhalans</name>
    <dbReference type="NCBI Taxonomy" id="163604"/>
    <lineage>
        <taxon>Bacteria</taxon>
        <taxon>Bacillati</taxon>
        <taxon>Actinomycetota</taxon>
        <taxon>Actinomycetes</taxon>
        <taxon>Streptosporangiales</taxon>
        <taxon>Nocardiopsidaceae</taxon>
        <taxon>Nocardiopsis</taxon>
    </lineage>
</organism>
<dbReference type="EMBL" id="CP099837">
    <property type="protein sequence ID" value="USY20168.1"/>
    <property type="molecule type" value="Genomic_DNA"/>
</dbReference>